<organism evidence="3 4">
    <name type="scientific">Lysobacter koreensis</name>
    <dbReference type="NCBI Taxonomy" id="266122"/>
    <lineage>
        <taxon>Bacteria</taxon>
        <taxon>Pseudomonadati</taxon>
        <taxon>Pseudomonadota</taxon>
        <taxon>Gammaproteobacteria</taxon>
        <taxon>Lysobacterales</taxon>
        <taxon>Lysobacteraceae</taxon>
        <taxon>Lysobacter</taxon>
    </lineage>
</organism>
<dbReference type="RefSeq" id="WP_386813349.1">
    <property type="nucleotide sequence ID" value="NZ_JBHTIH010000007.1"/>
</dbReference>
<evidence type="ECO:0000256" key="1">
    <source>
        <dbReference type="SAM" id="SignalP"/>
    </source>
</evidence>
<dbReference type="Gene3D" id="3.30.160.670">
    <property type="match status" value="2"/>
</dbReference>
<keyword evidence="4" id="KW-1185">Reference proteome</keyword>
<name>A0ABW2YQZ0_9GAMM</name>
<protein>
    <submittedName>
        <fullName evidence="3">DUF4136 domain-containing protein</fullName>
    </submittedName>
</protein>
<evidence type="ECO:0000313" key="4">
    <source>
        <dbReference type="Proteomes" id="UP001597090"/>
    </source>
</evidence>
<evidence type="ECO:0000259" key="2">
    <source>
        <dbReference type="Pfam" id="PF13590"/>
    </source>
</evidence>
<feature type="domain" description="DUF4136" evidence="2">
    <location>
        <begin position="136"/>
        <end position="211"/>
    </location>
</feature>
<proteinExistence type="predicted"/>
<dbReference type="PROSITE" id="PS51257">
    <property type="entry name" value="PROKAR_LIPOPROTEIN"/>
    <property type="match status" value="1"/>
</dbReference>
<dbReference type="Proteomes" id="UP001597090">
    <property type="component" value="Unassembled WGS sequence"/>
</dbReference>
<keyword evidence="1" id="KW-0732">Signal</keyword>
<dbReference type="InterPro" id="IPR025411">
    <property type="entry name" value="DUF4136"/>
</dbReference>
<dbReference type="Pfam" id="PF13590">
    <property type="entry name" value="DUF4136"/>
    <property type="match status" value="2"/>
</dbReference>
<gene>
    <name evidence="3" type="ORF">ACFQZQ_13195</name>
</gene>
<sequence>MKSLARMWVLVLIAVVAAGCASGPAVIADYDRSANFSAYRSYAFLEKVGSDPAGYESLATQAVKAAVRREMDARGYAYAAADPDLQVNFSTQLAQKTRISQMPGPMFHPWGPYGGYGRYGGWGGWGPWGGYGRHGGWGGWGGYGGWGYDGWGYDTYVDQYLEGTLRIDIVDARRQQVVWEGMAVERVPTRQRQNRQAQASATVAAIFASYPFRAGQ</sequence>
<dbReference type="EMBL" id="JBHTIH010000007">
    <property type="protein sequence ID" value="MFD0740234.1"/>
    <property type="molecule type" value="Genomic_DNA"/>
</dbReference>
<feature type="domain" description="DUF4136" evidence="2">
    <location>
        <begin position="28"/>
        <end position="131"/>
    </location>
</feature>
<reference evidence="4" key="1">
    <citation type="journal article" date="2019" name="Int. J. Syst. Evol. Microbiol.">
        <title>The Global Catalogue of Microorganisms (GCM) 10K type strain sequencing project: providing services to taxonomists for standard genome sequencing and annotation.</title>
        <authorList>
            <consortium name="The Broad Institute Genomics Platform"/>
            <consortium name="The Broad Institute Genome Sequencing Center for Infectious Disease"/>
            <person name="Wu L."/>
            <person name="Ma J."/>
        </authorList>
    </citation>
    <scope>NUCLEOTIDE SEQUENCE [LARGE SCALE GENOMIC DNA]</scope>
    <source>
        <strain evidence="4">CCUG 55491</strain>
    </source>
</reference>
<comment type="caution">
    <text evidence="3">The sequence shown here is derived from an EMBL/GenBank/DDBJ whole genome shotgun (WGS) entry which is preliminary data.</text>
</comment>
<feature type="signal peptide" evidence="1">
    <location>
        <begin position="1"/>
        <end position="27"/>
    </location>
</feature>
<accession>A0ABW2YQZ0</accession>
<feature type="chain" id="PRO_5045536212" evidence="1">
    <location>
        <begin position="28"/>
        <end position="216"/>
    </location>
</feature>
<evidence type="ECO:0000313" key="3">
    <source>
        <dbReference type="EMBL" id="MFD0740234.1"/>
    </source>
</evidence>